<evidence type="ECO:0000256" key="13">
    <source>
        <dbReference type="ARBA" id="ARBA00023935"/>
    </source>
</evidence>
<comment type="catalytic activity">
    <reaction evidence="13 17">
        <text>1,2-di-(9Z-octadecenoyl)-sn-glycero-3-cytidine-5'-diphosphate + 1D-myo-inositol 3-phosphate = 1,2-di-(9Z-octadecenoyl)-sn-glycero-3-phospho-(1D-myo-inositol-3-phosphate) + CMP + H(+)</text>
        <dbReference type="Rhea" id="RHEA:61216"/>
        <dbReference type="ChEBI" id="CHEBI:15378"/>
        <dbReference type="ChEBI" id="CHEBI:58401"/>
        <dbReference type="ChEBI" id="CHEBI:60377"/>
        <dbReference type="ChEBI" id="CHEBI:85356"/>
        <dbReference type="ChEBI" id="CHEBI:144472"/>
    </reaction>
</comment>
<feature type="transmembrane region" description="Helical" evidence="17">
    <location>
        <begin position="154"/>
        <end position="187"/>
    </location>
</feature>
<dbReference type="Gene3D" id="1.20.120.1760">
    <property type="match status" value="1"/>
</dbReference>
<evidence type="ECO:0000256" key="2">
    <source>
        <dbReference type="ARBA" id="ARBA00004805"/>
    </source>
</evidence>
<keyword evidence="12 17" id="KW-0472">Membrane</keyword>
<dbReference type="NCBIfam" id="NF045883">
    <property type="entry name" value="PIPSynth"/>
    <property type="match status" value="1"/>
</dbReference>
<feature type="binding site" evidence="17">
    <location>
        <begin position="28"/>
        <end position="31"/>
    </location>
    <ligand>
        <name>a CDP-1,2-diacyl-sn-glycerol</name>
        <dbReference type="ChEBI" id="CHEBI:58332"/>
    </ligand>
</feature>
<feature type="binding site" evidence="17">
    <location>
        <position position="86"/>
    </location>
    <ligand>
        <name>Mg(2+)</name>
        <dbReference type="ChEBI" id="CHEBI:18420"/>
        <label>1</label>
    </ligand>
</feature>
<keyword evidence="9 17" id="KW-0479">Metal-binding</keyword>
<keyword evidence="17" id="KW-0594">Phospholipid biosynthesis</keyword>
<dbReference type="HAMAP" id="MF_02241">
    <property type="entry name" value="PIP_synthase"/>
    <property type="match status" value="1"/>
</dbReference>
<comment type="catalytic activity">
    <reaction evidence="16 17">
        <text>a CDP-1,2-diacyl-sn-glycerol + 1D-myo-inositol 3-phosphate = a 1,2-diacyl-sn-glycero-3-phospho-(1D-myo-inositol-3-phosphate) + CMP + H(+)</text>
        <dbReference type="Rhea" id="RHEA:60504"/>
        <dbReference type="ChEBI" id="CHEBI:15378"/>
        <dbReference type="ChEBI" id="CHEBI:58088"/>
        <dbReference type="ChEBI" id="CHEBI:58332"/>
        <dbReference type="ChEBI" id="CHEBI:58401"/>
        <dbReference type="ChEBI" id="CHEBI:60377"/>
    </reaction>
</comment>
<feature type="compositionally biased region" description="Gly residues" evidence="19">
    <location>
        <begin position="213"/>
        <end position="235"/>
    </location>
</feature>
<evidence type="ECO:0000256" key="9">
    <source>
        <dbReference type="ARBA" id="ARBA00022723"/>
    </source>
</evidence>
<keyword evidence="8 17" id="KW-0812">Transmembrane</keyword>
<proteinExistence type="inferred from homology"/>
<feature type="binding site" evidence="17">
    <location>
        <position position="65"/>
    </location>
    <ligand>
        <name>Mg(2+)</name>
        <dbReference type="ChEBI" id="CHEBI:18420"/>
        <label>1</label>
    </ligand>
</feature>
<evidence type="ECO:0000256" key="15">
    <source>
        <dbReference type="ARBA" id="ARBA00033137"/>
    </source>
</evidence>
<feature type="binding site" evidence="17">
    <location>
        <position position="69"/>
    </location>
    <ligand>
        <name>a CDP-1,2-diacyl-sn-glycerol</name>
        <dbReference type="ChEBI" id="CHEBI:58332"/>
    </ligand>
</feature>
<keyword evidence="17" id="KW-0444">Lipid biosynthesis</keyword>
<dbReference type="InterPro" id="IPR044268">
    <property type="entry name" value="PIP_synthase_PgsA1"/>
</dbReference>
<evidence type="ECO:0000256" key="1">
    <source>
        <dbReference type="ARBA" id="ARBA00004651"/>
    </source>
</evidence>
<keyword evidence="11 17" id="KW-1133">Transmembrane helix</keyword>
<evidence type="ECO:0000256" key="8">
    <source>
        <dbReference type="ARBA" id="ARBA00022692"/>
    </source>
</evidence>
<evidence type="ECO:0000256" key="7">
    <source>
        <dbReference type="ARBA" id="ARBA00022679"/>
    </source>
</evidence>
<evidence type="ECO:0000256" key="12">
    <source>
        <dbReference type="ARBA" id="ARBA00023136"/>
    </source>
</evidence>
<gene>
    <name evidence="20" type="ORF">GCM10025865_27620</name>
</gene>
<comment type="similarity">
    <text evidence="4 17 18">Belongs to the CDP-alcohol phosphatidyltransferase class-I family.</text>
</comment>
<name>A0ABN6XJG7_9CELL</name>
<feature type="binding site" evidence="17">
    <location>
        <position position="68"/>
    </location>
    <ligand>
        <name>Mg(2+)</name>
        <dbReference type="ChEBI" id="CHEBI:18420"/>
        <label>1</label>
    </ligand>
</feature>
<feature type="transmembrane region" description="Helical" evidence="17">
    <location>
        <begin position="112"/>
        <end position="133"/>
    </location>
</feature>
<feature type="active site" description="Proton acceptor" evidence="17">
    <location>
        <position position="90"/>
    </location>
</feature>
<feature type="binding site" evidence="17">
    <location>
        <position position="86"/>
    </location>
    <ligand>
        <name>Mg(2+)</name>
        <dbReference type="ChEBI" id="CHEBI:18420"/>
        <label>2</label>
    </ligand>
</feature>
<comment type="cofactor">
    <cofactor evidence="17">
        <name>Mg(2+)</name>
        <dbReference type="ChEBI" id="CHEBI:18420"/>
    </cofactor>
    <text evidence="17">Contains a di-nuclear catalytic Mg(2+) center.</text>
</comment>
<feature type="binding site" evidence="17">
    <location>
        <position position="73"/>
    </location>
    <ligand>
        <name>a CDP-1,2-diacyl-sn-glycerol</name>
        <dbReference type="ChEBI" id="CHEBI:58332"/>
    </ligand>
</feature>
<keyword evidence="7 17" id="KW-0808">Transferase</keyword>
<accession>A0ABN6XJG7</accession>
<reference evidence="21" key="1">
    <citation type="journal article" date="2019" name="Int. J. Syst. Evol. Microbiol.">
        <title>The Global Catalogue of Microorganisms (GCM) 10K type strain sequencing project: providing services to taxonomists for standard genome sequencing and annotation.</title>
        <authorList>
            <consortium name="The Broad Institute Genomics Platform"/>
            <consortium name="The Broad Institute Genome Sequencing Center for Infectious Disease"/>
            <person name="Wu L."/>
            <person name="Ma J."/>
        </authorList>
    </citation>
    <scope>NUCLEOTIDE SEQUENCE [LARGE SCALE GENOMIC DNA]</scope>
    <source>
        <strain evidence="21">NBRC 108565</strain>
    </source>
</reference>
<evidence type="ECO:0000256" key="11">
    <source>
        <dbReference type="ARBA" id="ARBA00022989"/>
    </source>
</evidence>
<dbReference type="EC" id="2.7.8.-" evidence="17"/>
<evidence type="ECO:0000256" key="16">
    <source>
        <dbReference type="ARBA" id="ARBA00048865"/>
    </source>
</evidence>
<feature type="binding site" evidence="17">
    <location>
        <position position="65"/>
    </location>
    <ligand>
        <name>Mg(2+)</name>
        <dbReference type="ChEBI" id="CHEBI:18420"/>
        <label>2</label>
    </ligand>
</feature>
<evidence type="ECO:0000313" key="20">
    <source>
        <dbReference type="EMBL" id="BDZ43463.1"/>
    </source>
</evidence>
<evidence type="ECO:0000313" key="21">
    <source>
        <dbReference type="Proteomes" id="UP001321475"/>
    </source>
</evidence>
<comment type="pathway">
    <text evidence="2 17">Phospholipid metabolism; phosphatidylinositol phosphate biosynthesis.</text>
</comment>
<organism evidence="20 21">
    <name type="scientific">Paraoerskovia sediminicola</name>
    <dbReference type="NCBI Taxonomy" id="1138587"/>
    <lineage>
        <taxon>Bacteria</taxon>
        <taxon>Bacillati</taxon>
        <taxon>Actinomycetota</taxon>
        <taxon>Actinomycetes</taxon>
        <taxon>Micrococcales</taxon>
        <taxon>Cellulomonadaceae</taxon>
        <taxon>Paraoerskovia</taxon>
    </lineage>
</organism>
<evidence type="ECO:0000256" key="17">
    <source>
        <dbReference type="HAMAP-Rule" id="MF_02241"/>
    </source>
</evidence>
<keyword evidence="17" id="KW-1208">Phospholipid metabolism</keyword>
<evidence type="ECO:0000256" key="19">
    <source>
        <dbReference type="SAM" id="MobiDB-lite"/>
    </source>
</evidence>
<dbReference type="Proteomes" id="UP001321475">
    <property type="component" value="Chromosome"/>
</dbReference>
<feature type="binding site" evidence="17">
    <location>
        <position position="90"/>
    </location>
    <ligand>
        <name>Mg(2+)</name>
        <dbReference type="ChEBI" id="CHEBI:18420"/>
        <label>2</label>
    </ligand>
</feature>
<dbReference type="PROSITE" id="PS00379">
    <property type="entry name" value="CDP_ALCOHOL_P_TRANSF"/>
    <property type="match status" value="1"/>
</dbReference>
<sequence>MFSRLRSVMTRAFTPLGALLLRLGVTPDAVTVVGTLGVVVSALWLFPTGHLFAGTMAIMVFAFSDVLDGNMARQRGTSGPWGGFLDSTLDRIADGAVFAGLVLYFWTQDASWAPWGLGAATACLVLGGVVSYARAKAESIGCTASVGIAERADRLVASLVAAGLVGLGVTPVLLVVVLALLAVASLVTVVQRMATVRRQLTAAGARAEAGPQGEQGGPGEPGAPGEPGSGQGSHT</sequence>
<comment type="pathway">
    <text evidence="3">Lipid metabolism.</text>
</comment>
<comment type="subcellular location">
    <subcellularLocation>
        <location evidence="1 17">Cell membrane</location>
        <topology evidence="1 17">Multi-pass membrane protein</topology>
    </subcellularLocation>
</comment>
<evidence type="ECO:0000256" key="10">
    <source>
        <dbReference type="ARBA" id="ARBA00022842"/>
    </source>
</evidence>
<keyword evidence="21" id="KW-1185">Reference proteome</keyword>
<keyword evidence="17" id="KW-0443">Lipid metabolism</keyword>
<evidence type="ECO:0000256" key="6">
    <source>
        <dbReference type="ARBA" id="ARBA00022475"/>
    </source>
</evidence>
<dbReference type="Pfam" id="PF01066">
    <property type="entry name" value="CDP-OH_P_transf"/>
    <property type="match status" value="1"/>
</dbReference>
<dbReference type="InterPro" id="IPR000462">
    <property type="entry name" value="CDP-OH_P_trans"/>
</dbReference>
<evidence type="ECO:0000256" key="3">
    <source>
        <dbReference type="ARBA" id="ARBA00005189"/>
    </source>
</evidence>
<comment type="caution">
    <text evidence="17">Lacks conserved residue(s) required for the propagation of feature annotation.</text>
</comment>
<comment type="function">
    <text evidence="17">Catalyzes the conjugation of the 1'-hydroxyl group of D-myo-inositol-3-phosphate (also named L-myo-inositol-1-phosphate) with a lipid tail of cytidine diphosphate diacylglycerol (CDP-DAG), forming phosphatidylinositol phosphate (PIP) and CMP. PIP is a precursor of phosphatidylinositol (PI) which is an essential lipid required for cell wall formation.</text>
</comment>
<keyword evidence="6 17" id="KW-1003">Cell membrane</keyword>
<feature type="region of interest" description="Disordered" evidence="19">
    <location>
        <begin position="204"/>
        <end position="235"/>
    </location>
</feature>
<comment type="subunit">
    <text evidence="5 17">Homodimer.</text>
</comment>
<protein>
    <recommendedName>
        <fullName evidence="14 17">Phosphatidylinositol phosphate synthase</fullName>
        <shortName evidence="17">PIP synthase</shortName>
        <ecNumber evidence="17">2.7.8.-</ecNumber>
    </recommendedName>
    <alternativeName>
        <fullName evidence="15 17">CDP-diacylglycerol--D-myo-inositol-3-phosphate 3-phosphatidyltransferase</fullName>
    </alternativeName>
</protein>
<dbReference type="EMBL" id="AP027729">
    <property type="protein sequence ID" value="BDZ43463.1"/>
    <property type="molecule type" value="Genomic_DNA"/>
</dbReference>
<keyword evidence="10 17" id="KW-0460">Magnesium</keyword>
<feature type="transmembrane region" description="Helical" evidence="17">
    <location>
        <begin position="43"/>
        <end position="67"/>
    </location>
</feature>
<dbReference type="InterPro" id="IPR048254">
    <property type="entry name" value="CDP_ALCOHOL_P_TRANSF_CS"/>
</dbReference>
<dbReference type="RefSeq" id="WP_286217695.1">
    <property type="nucleotide sequence ID" value="NZ_AP027729.1"/>
</dbReference>
<evidence type="ECO:0000256" key="4">
    <source>
        <dbReference type="ARBA" id="ARBA00010441"/>
    </source>
</evidence>
<dbReference type="InterPro" id="IPR043130">
    <property type="entry name" value="CDP-OH_PTrfase_TM_dom"/>
</dbReference>
<evidence type="ECO:0000256" key="18">
    <source>
        <dbReference type="RuleBase" id="RU003750"/>
    </source>
</evidence>
<evidence type="ECO:0000256" key="14">
    <source>
        <dbReference type="ARBA" id="ARBA00024082"/>
    </source>
</evidence>
<evidence type="ECO:0000256" key="5">
    <source>
        <dbReference type="ARBA" id="ARBA00011738"/>
    </source>
</evidence>